<dbReference type="Gene3D" id="1.20.1280.50">
    <property type="match status" value="1"/>
</dbReference>
<dbReference type="InterPro" id="IPR050796">
    <property type="entry name" value="SCF_F-box_component"/>
</dbReference>
<dbReference type="InterPro" id="IPR011043">
    <property type="entry name" value="Gal_Oxase/kelch_b-propeller"/>
</dbReference>
<dbReference type="InterPro" id="IPR036047">
    <property type="entry name" value="F-box-like_dom_sf"/>
</dbReference>
<dbReference type="Pfam" id="PF07734">
    <property type="entry name" value="FBA_1"/>
    <property type="match status" value="1"/>
</dbReference>
<dbReference type="InterPro" id="IPR001810">
    <property type="entry name" value="F-box_dom"/>
</dbReference>
<dbReference type="Proteomes" id="UP000426265">
    <property type="component" value="Unassembled WGS sequence"/>
</dbReference>
<name>A0A654EWQ5_ARATH</name>
<proteinExistence type="predicted"/>
<accession>A0A654EWQ5</accession>
<dbReference type="AlphaFoldDB" id="A0A654EWQ5"/>
<evidence type="ECO:0000313" key="2">
    <source>
        <dbReference type="EMBL" id="VYS53696.1"/>
    </source>
</evidence>
<reference evidence="2 3" key="1">
    <citation type="submission" date="2019-11" db="EMBL/GenBank/DDBJ databases">
        <authorList>
            <person name="Jiao W.-B."/>
            <person name="Schneeberger K."/>
        </authorList>
    </citation>
    <scope>NUCLEOTIDE SEQUENCE [LARGE SCALE GENOMIC DNA]</scope>
    <source>
        <strain evidence="3">cv. An-1</strain>
    </source>
</reference>
<feature type="domain" description="F-box" evidence="1">
    <location>
        <begin position="1"/>
        <end position="50"/>
    </location>
</feature>
<dbReference type="InterPro" id="IPR017451">
    <property type="entry name" value="F-box-assoc_interact_dom"/>
</dbReference>
<evidence type="ECO:0000259" key="1">
    <source>
        <dbReference type="PROSITE" id="PS50181"/>
    </source>
</evidence>
<sequence length="347" mass="40600">MVRLDLPWDLEDEILSRLPATSLGRLRFTCKRWNALFKDPEFITKQFHKAAKQDLVLMLSNFGVYSMSTNLKEIPNNIEIAQVFHCNGLLLCSTKEGNKTKLVVVNPCTGQTRWIEPRSDYNYNHDIALGYENNSTKKSYESYKILRITYGCKLVEIFELKSNSWRVLSKVHPNVEKHYYGGVSFKGNTYWLSYTKFNILSFDFTTETFRSVPLPFLYQDGFVTLALSVVREEQLLLLHSRFDMGQVGIWMCNKIDTETVLSWSKSFTLEFDSLRDLPVMSILRIFIEEDKKVIVVDCDDRWKENMTYIVGKNGFKKLSYEKDRSNLWRLPFFFSYVPSLVGLYPPM</sequence>
<dbReference type="InterPro" id="IPR006527">
    <property type="entry name" value="F-box-assoc_dom_typ1"/>
</dbReference>
<dbReference type="Pfam" id="PF00646">
    <property type="entry name" value="F-box"/>
    <property type="match status" value="1"/>
</dbReference>
<dbReference type="EMBL" id="CACRSJ010000105">
    <property type="protein sequence ID" value="VYS53696.1"/>
    <property type="molecule type" value="Genomic_DNA"/>
</dbReference>
<dbReference type="CDD" id="cd22157">
    <property type="entry name" value="F-box_AtFBW1-like"/>
    <property type="match status" value="1"/>
</dbReference>
<organism evidence="2 3">
    <name type="scientific">Arabidopsis thaliana</name>
    <name type="common">Mouse-ear cress</name>
    <dbReference type="NCBI Taxonomy" id="3702"/>
    <lineage>
        <taxon>Eukaryota</taxon>
        <taxon>Viridiplantae</taxon>
        <taxon>Streptophyta</taxon>
        <taxon>Embryophyta</taxon>
        <taxon>Tracheophyta</taxon>
        <taxon>Spermatophyta</taxon>
        <taxon>Magnoliopsida</taxon>
        <taxon>eudicotyledons</taxon>
        <taxon>Gunneridae</taxon>
        <taxon>Pentapetalae</taxon>
        <taxon>rosids</taxon>
        <taxon>malvids</taxon>
        <taxon>Brassicales</taxon>
        <taxon>Brassicaceae</taxon>
        <taxon>Camelineae</taxon>
        <taxon>Arabidopsis</taxon>
    </lineage>
</organism>
<dbReference type="ExpressionAtlas" id="A0A654EWQ5">
    <property type="expression patterns" value="baseline and differential"/>
</dbReference>
<gene>
    <name evidence="2" type="ORF">AN1_LOCUS9154</name>
</gene>
<protein>
    <recommendedName>
        <fullName evidence="1">F-box domain-containing protein</fullName>
    </recommendedName>
</protein>
<dbReference type="PROSITE" id="PS50181">
    <property type="entry name" value="FBOX"/>
    <property type="match status" value="1"/>
</dbReference>
<dbReference type="SUPFAM" id="SSF81383">
    <property type="entry name" value="F-box domain"/>
    <property type="match status" value="1"/>
</dbReference>
<dbReference type="SUPFAM" id="SSF50965">
    <property type="entry name" value="Galactose oxidase, central domain"/>
    <property type="match status" value="1"/>
</dbReference>
<dbReference type="NCBIfam" id="TIGR01640">
    <property type="entry name" value="F_box_assoc_1"/>
    <property type="match status" value="1"/>
</dbReference>
<dbReference type="PANTHER" id="PTHR31672:SF13">
    <property type="entry name" value="F-BOX PROTEIN CPR30-LIKE"/>
    <property type="match status" value="1"/>
</dbReference>
<dbReference type="SMART" id="SM00256">
    <property type="entry name" value="FBOX"/>
    <property type="match status" value="1"/>
</dbReference>
<dbReference type="PANTHER" id="PTHR31672">
    <property type="entry name" value="BNACNNG10540D PROTEIN"/>
    <property type="match status" value="1"/>
</dbReference>
<evidence type="ECO:0000313" key="3">
    <source>
        <dbReference type="Proteomes" id="UP000426265"/>
    </source>
</evidence>